<evidence type="ECO:0000313" key="2">
    <source>
        <dbReference type="EMBL" id="OWM76632.1"/>
    </source>
</evidence>
<proteinExistence type="predicted"/>
<dbReference type="AlphaFoldDB" id="A0A218WX66"/>
<protein>
    <submittedName>
        <fullName evidence="2">Uncharacterized protein</fullName>
    </submittedName>
</protein>
<accession>A0A218WX66</accession>
<evidence type="ECO:0000313" key="3">
    <source>
        <dbReference type="Proteomes" id="UP000197138"/>
    </source>
</evidence>
<dbReference type="Proteomes" id="UP000197138">
    <property type="component" value="Unassembled WGS sequence"/>
</dbReference>
<feature type="transmembrane region" description="Helical" evidence="1">
    <location>
        <begin position="21"/>
        <end position="43"/>
    </location>
</feature>
<dbReference type="EMBL" id="MTKT01003159">
    <property type="protein sequence ID" value="OWM76632.1"/>
    <property type="molecule type" value="Genomic_DNA"/>
</dbReference>
<name>A0A218WX66_PUNGR</name>
<keyword evidence="1" id="KW-0812">Transmembrane</keyword>
<organism evidence="2 3">
    <name type="scientific">Punica granatum</name>
    <name type="common">Pomegranate</name>
    <dbReference type="NCBI Taxonomy" id="22663"/>
    <lineage>
        <taxon>Eukaryota</taxon>
        <taxon>Viridiplantae</taxon>
        <taxon>Streptophyta</taxon>
        <taxon>Embryophyta</taxon>
        <taxon>Tracheophyta</taxon>
        <taxon>Spermatophyta</taxon>
        <taxon>Magnoliopsida</taxon>
        <taxon>eudicotyledons</taxon>
        <taxon>Gunneridae</taxon>
        <taxon>Pentapetalae</taxon>
        <taxon>rosids</taxon>
        <taxon>malvids</taxon>
        <taxon>Myrtales</taxon>
        <taxon>Lythraceae</taxon>
        <taxon>Punica</taxon>
    </lineage>
</organism>
<evidence type="ECO:0000256" key="1">
    <source>
        <dbReference type="SAM" id="Phobius"/>
    </source>
</evidence>
<reference evidence="3" key="1">
    <citation type="journal article" date="2017" name="Plant J.">
        <title>The pomegranate (Punica granatum L.) genome and the genomics of punicalagin biosynthesis.</title>
        <authorList>
            <person name="Qin G."/>
            <person name="Xu C."/>
            <person name="Ming R."/>
            <person name="Tang H."/>
            <person name="Guyot R."/>
            <person name="Kramer E.M."/>
            <person name="Hu Y."/>
            <person name="Yi X."/>
            <person name="Qi Y."/>
            <person name="Xu X."/>
            <person name="Gao Z."/>
            <person name="Pan H."/>
            <person name="Jian J."/>
            <person name="Tian Y."/>
            <person name="Yue Z."/>
            <person name="Xu Y."/>
        </authorList>
    </citation>
    <scope>NUCLEOTIDE SEQUENCE [LARGE SCALE GENOMIC DNA]</scope>
    <source>
        <strain evidence="3">cv. Dabenzi</strain>
    </source>
</reference>
<gene>
    <name evidence="2" type="ORF">CDL15_Pgr009197</name>
</gene>
<keyword evidence="1" id="KW-1133">Transmembrane helix</keyword>
<keyword evidence="1" id="KW-0472">Membrane</keyword>
<comment type="caution">
    <text evidence="2">The sequence shown here is derived from an EMBL/GenBank/DDBJ whole genome shotgun (WGS) entry which is preliminary data.</text>
</comment>
<sequence length="77" mass="8884">MQWSGADAAPRILIRRKLTLLLDRLCFAEGWLCCWAIVVLLTVSWPCDEAFYFAGWRVLRDSSSGVERLHIPSDWES</sequence>